<evidence type="ECO:0000313" key="2">
    <source>
        <dbReference type="Proteomes" id="UP001152795"/>
    </source>
</evidence>
<reference evidence="1" key="1">
    <citation type="submission" date="2020-04" db="EMBL/GenBank/DDBJ databases">
        <authorList>
            <person name="Alioto T."/>
            <person name="Alioto T."/>
            <person name="Gomez Garrido J."/>
        </authorList>
    </citation>
    <scope>NUCLEOTIDE SEQUENCE</scope>
    <source>
        <strain evidence="1">A484AB</strain>
    </source>
</reference>
<dbReference type="PANTHER" id="PTHR33332">
    <property type="entry name" value="REVERSE TRANSCRIPTASE DOMAIN-CONTAINING PROTEIN"/>
    <property type="match status" value="1"/>
</dbReference>
<dbReference type="Proteomes" id="UP001152795">
    <property type="component" value="Unassembled WGS sequence"/>
</dbReference>
<dbReference type="InterPro" id="IPR043502">
    <property type="entry name" value="DNA/RNA_pol_sf"/>
</dbReference>
<protein>
    <submittedName>
        <fullName evidence="1">Uncharacterized protein</fullName>
    </submittedName>
</protein>
<dbReference type="SUPFAM" id="SSF56672">
    <property type="entry name" value="DNA/RNA polymerases"/>
    <property type="match status" value="1"/>
</dbReference>
<name>A0A6S7JB83_PARCT</name>
<dbReference type="EMBL" id="CACRXK020015127">
    <property type="protein sequence ID" value="CAB4027918.1"/>
    <property type="molecule type" value="Genomic_DNA"/>
</dbReference>
<dbReference type="PROSITE" id="PS50878">
    <property type="entry name" value="RT_POL"/>
    <property type="match status" value="1"/>
</dbReference>
<evidence type="ECO:0000313" key="1">
    <source>
        <dbReference type="EMBL" id="CAB4027918.1"/>
    </source>
</evidence>
<dbReference type="OrthoDB" id="416454at2759"/>
<proteinExistence type="predicted"/>
<organism evidence="1 2">
    <name type="scientific">Paramuricea clavata</name>
    <name type="common">Red gorgonian</name>
    <name type="synonym">Violescent sea-whip</name>
    <dbReference type="NCBI Taxonomy" id="317549"/>
    <lineage>
        <taxon>Eukaryota</taxon>
        <taxon>Metazoa</taxon>
        <taxon>Cnidaria</taxon>
        <taxon>Anthozoa</taxon>
        <taxon>Octocorallia</taxon>
        <taxon>Malacalcyonacea</taxon>
        <taxon>Plexauridae</taxon>
        <taxon>Paramuricea</taxon>
    </lineage>
</organism>
<sequence length="545" mass="62597">FIRTPKRTQMATRYICLIARATRADISSQAWAEPSKSQELSCERTFERSSSYVYKNLVFMFAEHFETTVLVYHFVSLINVHKNISNENKTDYAVPQRSLKQDLIEQLDLFRKLRLCLNFLEKTVAVQTQDFLNSNNLYPSFQSAYRKFHSTETALLKDVILVMLDLSSAFDTLDHDILLARLESYFGFSDTVIKWFKSYLTGRSQSVVIGDVVSTLRHLEYDVPQGSVLGPLLFTLYIAPLEDVISKYDLDFMFYADDSNLYVAINPNNPLTSYETLSDCINEVILWNTGNMLLCNPGKTEVLHLSSRFKKHQNLQANFSFANTIVQVSDKVVNLGTVLDKNMTLSSHINEMCKKTILNIKSIGRIRKYLSKEDLKRLVNALSRTVVGRKNSVCGTSADGPYQAYEFGFTIQEETGRHRIPEELRFFQAVIWDATHLLNLAATDIKEGKFGESQQFFTNFIKRANEFNHMMGTGKGFAQLELSGKKQFKTKVQLFEGWHLLSNDRMVHPDYGEEAMYTWIERSLEQSMKELKKFAIDLKASSQTD</sequence>
<feature type="non-terminal residue" evidence="1">
    <location>
        <position position="545"/>
    </location>
</feature>
<accession>A0A6S7JB83</accession>
<dbReference type="InterPro" id="IPR000477">
    <property type="entry name" value="RT_dom"/>
</dbReference>
<comment type="caution">
    <text evidence="1">The sequence shown here is derived from an EMBL/GenBank/DDBJ whole genome shotgun (WGS) entry which is preliminary data.</text>
</comment>
<keyword evidence="2" id="KW-1185">Reference proteome</keyword>
<dbReference type="Pfam" id="PF00078">
    <property type="entry name" value="RVT_1"/>
    <property type="match status" value="1"/>
</dbReference>
<gene>
    <name evidence="1" type="ORF">PACLA_8A056554</name>
</gene>
<dbReference type="AlphaFoldDB" id="A0A6S7JB83"/>